<accession>A0A261XWW8</accession>
<reference evidence="2 3" key="1">
    <citation type="journal article" date="2017" name="Mycologia">
        <title>Bifiguratus adelaidae, gen. et sp. nov., a new member of Mucoromycotina in endophytic and soil-dwelling habitats.</title>
        <authorList>
            <person name="Torres-Cruz T.J."/>
            <person name="Billingsley Tobias T.L."/>
            <person name="Almatruk M."/>
            <person name="Hesse C."/>
            <person name="Kuske C.R."/>
            <person name="Desiro A."/>
            <person name="Benucci G.M."/>
            <person name="Bonito G."/>
            <person name="Stajich J.E."/>
            <person name="Dunlap C."/>
            <person name="Arnold A.E."/>
            <person name="Porras-Alfaro A."/>
        </authorList>
    </citation>
    <scope>NUCLEOTIDE SEQUENCE [LARGE SCALE GENOMIC DNA]</scope>
    <source>
        <strain evidence="2 3">AZ0501</strain>
    </source>
</reference>
<name>A0A261XWW8_9FUNG</name>
<evidence type="ECO:0000313" key="2">
    <source>
        <dbReference type="EMBL" id="OZJ02734.1"/>
    </source>
</evidence>
<sequence>MLQLPPELVLHVFSHVDVISTFAFLDTCRAHRQLLLGIPEIWRTIVFDPSLDASVSDIYAVLRRFRSSNGLEELITCVVMDGMDQHFLSLIVMLVKFKKLRILSARDLRNSLNIEADTKVLRELLNCGTIEAKSLALRQLYIYHDYLTDRQNIRPLINVLGLVAKHSVQLDVRECGAPTTYGHLCRHLIRCLPSLPQCTCMAYFDRCHRCEPYCKVCGHTRQPPFVKPKNIGGLLGSDRWRLNLDQVGQTLSQEDEVAKEVEDAFRLFEE</sequence>
<protein>
    <recommendedName>
        <fullName evidence="1">F-box domain-containing protein</fullName>
    </recommendedName>
</protein>
<gene>
    <name evidence="2" type="ORF">BZG36_04703</name>
</gene>
<proteinExistence type="predicted"/>
<dbReference type="OrthoDB" id="2322499at2759"/>
<dbReference type="PROSITE" id="PS50181">
    <property type="entry name" value="FBOX"/>
    <property type="match status" value="1"/>
</dbReference>
<comment type="caution">
    <text evidence="2">The sequence shown here is derived from an EMBL/GenBank/DDBJ whole genome shotgun (WGS) entry which is preliminary data.</text>
</comment>
<dbReference type="SUPFAM" id="SSF81383">
    <property type="entry name" value="F-box domain"/>
    <property type="match status" value="1"/>
</dbReference>
<organism evidence="2 3">
    <name type="scientific">Bifiguratus adelaidae</name>
    <dbReference type="NCBI Taxonomy" id="1938954"/>
    <lineage>
        <taxon>Eukaryota</taxon>
        <taxon>Fungi</taxon>
        <taxon>Fungi incertae sedis</taxon>
        <taxon>Mucoromycota</taxon>
        <taxon>Mucoromycotina</taxon>
        <taxon>Endogonomycetes</taxon>
        <taxon>Endogonales</taxon>
        <taxon>Endogonales incertae sedis</taxon>
        <taxon>Bifiguratus</taxon>
    </lineage>
</organism>
<evidence type="ECO:0000259" key="1">
    <source>
        <dbReference type="PROSITE" id="PS50181"/>
    </source>
</evidence>
<dbReference type="InterPro" id="IPR036047">
    <property type="entry name" value="F-box-like_dom_sf"/>
</dbReference>
<dbReference type="Gene3D" id="1.20.1280.50">
    <property type="match status" value="1"/>
</dbReference>
<evidence type="ECO:0000313" key="3">
    <source>
        <dbReference type="Proteomes" id="UP000242875"/>
    </source>
</evidence>
<dbReference type="AlphaFoldDB" id="A0A261XWW8"/>
<feature type="domain" description="F-box" evidence="1">
    <location>
        <begin position="1"/>
        <end position="45"/>
    </location>
</feature>
<dbReference type="EMBL" id="MVBO01000129">
    <property type="protein sequence ID" value="OZJ02734.1"/>
    <property type="molecule type" value="Genomic_DNA"/>
</dbReference>
<dbReference type="Pfam" id="PF12937">
    <property type="entry name" value="F-box-like"/>
    <property type="match status" value="1"/>
</dbReference>
<keyword evidence="3" id="KW-1185">Reference proteome</keyword>
<dbReference type="InterPro" id="IPR001810">
    <property type="entry name" value="F-box_dom"/>
</dbReference>
<dbReference type="Proteomes" id="UP000242875">
    <property type="component" value="Unassembled WGS sequence"/>
</dbReference>